<dbReference type="PROSITE" id="PS50858">
    <property type="entry name" value="BSD"/>
    <property type="match status" value="1"/>
</dbReference>
<dbReference type="PANTHER" id="PTHR31923:SF25">
    <property type="entry name" value="BSD DOMAIN-CONTAINING PROTEIN"/>
    <property type="match status" value="1"/>
</dbReference>
<dbReference type="SMART" id="SM00751">
    <property type="entry name" value="BSD"/>
    <property type="match status" value="1"/>
</dbReference>
<organism evidence="3 4">
    <name type="scientific">Capsella rubella</name>
    <dbReference type="NCBI Taxonomy" id="81985"/>
    <lineage>
        <taxon>Eukaryota</taxon>
        <taxon>Viridiplantae</taxon>
        <taxon>Streptophyta</taxon>
        <taxon>Embryophyta</taxon>
        <taxon>Tracheophyta</taxon>
        <taxon>Spermatophyta</taxon>
        <taxon>Magnoliopsida</taxon>
        <taxon>eudicotyledons</taxon>
        <taxon>Gunneridae</taxon>
        <taxon>Pentapetalae</taxon>
        <taxon>rosids</taxon>
        <taxon>malvids</taxon>
        <taxon>Brassicales</taxon>
        <taxon>Brassicaceae</taxon>
        <taxon>Camelineae</taxon>
        <taxon>Capsella</taxon>
    </lineage>
</organism>
<protein>
    <recommendedName>
        <fullName evidence="2">BSD domain-containing protein</fullName>
    </recommendedName>
</protein>
<dbReference type="PANTHER" id="PTHR31923">
    <property type="entry name" value="BSD DOMAIN-CONTAINING PROTEIN"/>
    <property type="match status" value="1"/>
</dbReference>
<feature type="region of interest" description="Disordered" evidence="1">
    <location>
        <begin position="330"/>
        <end position="364"/>
    </location>
</feature>
<feature type="compositionally biased region" description="Low complexity" evidence="1">
    <location>
        <begin position="88"/>
        <end position="102"/>
    </location>
</feature>
<sequence>MGSNLKPYGLFSNEVHFINYTTTFRLASKWFFLRSRLTILESFACERSKNKKSMAWFARSIANSLKIDEDDDDEKETMNAKSIEDSGSDQPSSPSVLQSQSPRGVKEDISELTKTLRSQLWGVASFLAPPPSSSDSSDHVEETRRSSDLAESDEDLIAGIRNDFVEIGGRFKTGISKLSGNLPVSEFTKIASNFLQLGSEGADSKDRDVAVGDAIGVTEEVVVFARDLALHPETWLDFPFPDEDDNFDDFEMTDAQYEHALVVERFAPSLAALRVELCPSYMSEYCFWRIYFVLVHPIFSKEDALILSTPQVLESRALLSHELLHKRNKGPVVMPESGDAEAASANVVPLSQPTNPSPKSEPEPVKTIAVETVHSTETSEFETEKHTVESKEIQVVDKPVIEERPAAVSHDKPVVTGSSPRLIDVQVDDDDDVDDWLKDEDNAGTVSTVTNHPVQGEDEDVSFSDLEDDDDVPVSYKK</sequence>
<feature type="compositionally biased region" description="Basic and acidic residues" evidence="1">
    <location>
        <begin position="136"/>
        <end position="148"/>
    </location>
</feature>
<dbReference type="EMBL" id="KB870809">
    <property type="protein sequence ID" value="EOA23915.1"/>
    <property type="molecule type" value="Genomic_DNA"/>
</dbReference>
<keyword evidence="4" id="KW-1185">Reference proteome</keyword>
<dbReference type="InterPro" id="IPR035925">
    <property type="entry name" value="BSD_dom_sf"/>
</dbReference>
<evidence type="ECO:0000313" key="4">
    <source>
        <dbReference type="Proteomes" id="UP000029121"/>
    </source>
</evidence>
<feature type="compositionally biased region" description="Polar residues" evidence="1">
    <location>
        <begin position="444"/>
        <end position="453"/>
    </location>
</feature>
<gene>
    <name evidence="3" type="ORF">CARUB_v10017131mg</name>
</gene>
<dbReference type="KEGG" id="crb:17885100"/>
<dbReference type="Gene3D" id="1.10.3970.10">
    <property type="entry name" value="BSD domain"/>
    <property type="match status" value="1"/>
</dbReference>
<dbReference type="OrthoDB" id="2021158at2759"/>
<feature type="region of interest" description="Disordered" evidence="1">
    <location>
        <begin position="68"/>
        <end position="108"/>
    </location>
</feature>
<dbReference type="Pfam" id="PF03909">
    <property type="entry name" value="BSD"/>
    <property type="match status" value="1"/>
</dbReference>
<feature type="domain" description="BSD" evidence="2">
    <location>
        <begin position="247"/>
        <end position="299"/>
    </location>
</feature>
<dbReference type="SUPFAM" id="SSF140383">
    <property type="entry name" value="BSD domain-like"/>
    <property type="match status" value="1"/>
</dbReference>
<feature type="region of interest" description="Disordered" evidence="1">
    <location>
        <begin position="128"/>
        <end position="151"/>
    </location>
</feature>
<dbReference type="InterPro" id="IPR005607">
    <property type="entry name" value="BSD_dom"/>
</dbReference>
<dbReference type="AlphaFoldDB" id="R0HFP2"/>
<dbReference type="eggNOG" id="ENOG502QQ1N">
    <property type="taxonomic scope" value="Eukaryota"/>
</dbReference>
<reference evidence="4" key="1">
    <citation type="journal article" date="2013" name="Nat. Genet.">
        <title>The Capsella rubella genome and the genomic consequences of rapid mating system evolution.</title>
        <authorList>
            <person name="Slotte T."/>
            <person name="Hazzouri K.M."/>
            <person name="Agren J.A."/>
            <person name="Koenig D."/>
            <person name="Maumus F."/>
            <person name="Guo Y.L."/>
            <person name="Steige K."/>
            <person name="Platts A.E."/>
            <person name="Escobar J.S."/>
            <person name="Newman L.K."/>
            <person name="Wang W."/>
            <person name="Mandakova T."/>
            <person name="Vello E."/>
            <person name="Smith L.M."/>
            <person name="Henz S.R."/>
            <person name="Steffen J."/>
            <person name="Takuno S."/>
            <person name="Brandvain Y."/>
            <person name="Coop G."/>
            <person name="Andolfatto P."/>
            <person name="Hu T.T."/>
            <person name="Blanchette M."/>
            <person name="Clark R.M."/>
            <person name="Quesneville H."/>
            <person name="Nordborg M."/>
            <person name="Gaut B.S."/>
            <person name="Lysak M.A."/>
            <person name="Jenkins J."/>
            <person name="Grimwood J."/>
            <person name="Chapman J."/>
            <person name="Prochnik S."/>
            <person name="Shu S."/>
            <person name="Rokhsar D."/>
            <person name="Schmutz J."/>
            <person name="Weigel D."/>
            <person name="Wright S.I."/>
        </authorList>
    </citation>
    <scope>NUCLEOTIDE SEQUENCE [LARGE SCALE GENOMIC DNA]</scope>
    <source>
        <strain evidence="4">cv. Monte Gargano</strain>
    </source>
</reference>
<evidence type="ECO:0000256" key="1">
    <source>
        <dbReference type="SAM" id="MobiDB-lite"/>
    </source>
</evidence>
<name>R0HFP2_9BRAS</name>
<evidence type="ECO:0000259" key="2">
    <source>
        <dbReference type="PROSITE" id="PS50858"/>
    </source>
</evidence>
<feature type="compositionally biased region" description="Polar residues" evidence="1">
    <location>
        <begin position="349"/>
        <end position="358"/>
    </location>
</feature>
<feature type="compositionally biased region" description="Acidic residues" evidence="1">
    <location>
        <begin position="456"/>
        <end position="472"/>
    </location>
</feature>
<accession>R0HFP2</accession>
<proteinExistence type="predicted"/>
<evidence type="ECO:0000313" key="3">
    <source>
        <dbReference type="EMBL" id="EOA23915.1"/>
    </source>
</evidence>
<feature type="region of interest" description="Disordered" evidence="1">
    <location>
        <begin position="407"/>
        <end position="478"/>
    </location>
</feature>
<dbReference type="Proteomes" id="UP000029121">
    <property type="component" value="Unassembled WGS sequence"/>
</dbReference>